<gene>
    <name evidence="2" type="ORF">QB898_00320</name>
</gene>
<dbReference type="PROSITE" id="PS51318">
    <property type="entry name" value="TAT"/>
    <property type="match status" value="1"/>
</dbReference>
<dbReference type="InterPro" id="IPR006311">
    <property type="entry name" value="TAT_signal"/>
</dbReference>
<dbReference type="Pfam" id="PF06940">
    <property type="entry name" value="DUF1287"/>
    <property type="match status" value="1"/>
</dbReference>
<sequence length="205" mass="22468">MNAHRRAALAVLASCAVALAGPALAAGSAETAAPAHALKLVRAARAQIGVTTRYDGAYRRILYPMGDVPAQAGVCTDVVVRAWRAQGVDLQQLVHEDMRRAWPAYPKLWGLKRPDTNIDHRRVPNLAVFFRRRGQSLPASRQPGDYRPGDMVTWMLPGNLPHIGIISDRKSASGTPLVIHNVGAGTQEEDALLRWLVTGHYRYRP</sequence>
<dbReference type="PIRSF" id="PIRSF011444">
    <property type="entry name" value="DUF1287"/>
    <property type="match status" value="1"/>
</dbReference>
<organism evidence="2 3">
    <name type="scientific">Ottowia cancrivicina</name>
    <dbReference type="NCBI Taxonomy" id="3040346"/>
    <lineage>
        <taxon>Bacteria</taxon>
        <taxon>Pseudomonadati</taxon>
        <taxon>Pseudomonadota</taxon>
        <taxon>Betaproteobacteria</taxon>
        <taxon>Burkholderiales</taxon>
        <taxon>Comamonadaceae</taxon>
        <taxon>Ottowia</taxon>
    </lineage>
</organism>
<proteinExistence type="predicted"/>
<evidence type="ECO:0000313" key="2">
    <source>
        <dbReference type="EMBL" id="MDG9698178.1"/>
    </source>
</evidence>
<dbReference type="AlphaFoldDB" id="A0AAW6RIZ1"/>
<keyword evidence="3" id="KW-1185">Reference proteome</keyword>
<feature type="signal peptide" evidence="1">
    <location>
        <begin position="1"/>
        <end position="25"/>
    </location>
</feature>
<dbReference type="EMBL" id="JARVII010000001">
    <property type="protein sequence ID" value="MDG9698178.1"/>
    <property type="molecule type" value="Genomic_DNA"/>
</dbReference>
<evidence type="ECO:0000313" key="3">
    <source>
        <dbReference type="Proteomes" id="UP001237156"/>
    </source>
</evidence>
<comment type="caution">
    <text evidence="2">The sequence shown here is derived from an EMBL/GenBank/DDBJ whole genome shotgun (WGS) entry which is preliminary data.</text>
</comment>
<reference evidence="2 3" key="1">
    <citation type="submission" date="2023-04" db="EMBL/GenBank/DDBJ databases">
        <title>Ottowia paracancer sp. nov., isolated from human stomach.</title>
        <authorList>
            <person name="Song Y."/>
        </authorList>
    </citation>
    <scope>NUCLEOTIDE SEQUENCE [LARGE SCALE GENOMIC DNA]</scope>
    <source>
        <strain evidence="2 3">10c7w1</strain>
    </source>
</reference>
<accession>A0AAW6RIZ1</accession>
<keyword evidence="1" id="KW-0732">Signal</keyword>
<protein>
    <submittedName>
        <fullName evidence="2">DUF1287 domain-containing protein</fullName>
    </submittedName>
</protein>
<evidence type="ECO:0000256" key="1">
    <source>
        <dbReference type="SAM" id="SignalP"/>
    </source>
</evidence>
<name>A0AAW6RIZ1_9BURK</name>
<dbReference type="RefSeq" id="WP_279523336.1">
    <property type="nucleotide sequence ID" value="NZ_JARVII010000001.1"/>
</dbReference>
<dbReference type="InterPro" id="IPR009706">
    <property type="entry name" value="DUF1287"/>
</dbReference>
<dbReference type="Proteomes" id="UP001237156">
    <property type="component" value="Unassembled WGS sequence"/>
</dbReference>
<feature type="chain" id="PRO_5043442810" evidence="1">
    <location>
        <begin position="26"/>
        <end position="205"/>
    </location>
</feature>